<dbReference type="GO" id="GO:0050561">
    <property type="term" value="F:glutamate-tRNA(Gln) ligase activity"/>
    <property type="evidence" value="ECO:0007669"/>
    <property type="project" value="UniProtKB-EC"/>
</dbReference>
<feature type="compositionally biased region" description="Basic and acidic residues" evidence="1">
    <location>
        <begin position="434"/>
        <end position="449"/>
    </location>
</feature>
<feature type="non-terminal residue" evidence="2">
    <location>
        <position position="501"/>
    </location>
</feature>
<dbReference type="GO" id="GO:0004818">
    <property type="term" value="F:glutamate-tRNA ligase activity"/>
    <property type="evidence" value="ECO:0007669"/>
    <property type="project" value="UniProtKB-EC"/>
</dbReference>
<feature type="compositionally biased region" description="Basic and acidic residues" evidence="1">
    <location>
        <begin position="167"/>
        <end position="178"/>
    </location>
</feature>
<accession>A0A6J4I5N9</accession>
<feature type="region of interest" description="Disordered" evidence="1">
    <location>
        <begin position="72"/>
        <end position="501"/>
    </location>
</feature>
<feature type="non-terminal residue" evidence="2">
    <location>
        <position position="1"/>
    </location>
</feature>
<dbReference type="EC" id="6.1.1.24" evidence="2"/>
<reference evidence="2" key="1">
    <citation type="submission" date="2020-02" db="EMBL/GenBank/DDBJ databases">
        <authorList>
            <person name="Meier V. D."/>
        </authorList>
    </citation>
    <scope>NUCLEOTIDE SEQUENCE</scope>
    <source>
        <strain evidence="2">AVDCRST_MAG52</strain>
    </source>
</reference>
<gene>
    <name evidence="2" type="ORF">AVDCRST_MAG52-1613</name>
</gene>
<keyword evidence="2" id="KW-0030">Aminoacyl-tRNA synthetase</keyword>
<sequence>ELRHASACRPDGARADPLLPVAHGHRARRADADGAVQLGARPAHRRHVRLPHRGHRRRPRLRGVLPAPARLPALAGPRLGRGPGGRRSARSLPAVGARGGLRRRRGQAARRRARLRVLLHQRGGRRPPPRRRPGPEARLRQPRPVPHRRAASGVPPRGAHAGAPAADARRGPRLDRSGARRRALRRGRGARLRAGARQRRSAVPLRQSRRRRPDGDHRRAARRGPAALHPAPAGAVRGTGRDRDRLRRPALRPPAAGHRRGHQEALQARPAVQPRRLPRPRFPARGLRELPGAARVVDRRGPRHLRDGRAGRGLRRHPGQRQPGPLRPQEGRGHQRHPPACPAGGGVHREGDAVPRRSRTGQRAPHARAAARAGRDRTDGPGTDDRPLRGRGTAALPVRRGRRDRAGGGGQAAVGRRRRRGARRRHRGTGGARRLVDPGDRGGPQERPGRRSGPQAPAGLRPCARGAQRPHRVPTALRVDRDPGARAHAGPAGRRPSRHRM</sequence>
<dbReference type="AlphaFoldDB" id="A0A6J4I5N9"/>
<dbReference type="EC" id="6.1.1.17" evidence="2"/>
<organism evidence="2">
    <name type="scientific">uncultured Blastococcus sp</name>
    <dbReference type="NCBI Taxonomy" id="217144"/>
    <lineage>
        <taxon>Bacteria</taxon>
        <taxon>Bacillati</taxon>
        <taxon>Actinomycetota</taxon>
        <taxon>Actinomycetes</taxon>
        <taxon>Geodermatophilales</taxon>
        <taxon>Geodermatophilaceae</taxon>
        <taxon>Blastococcus</taxon>
        <taxon>environmental samples</taxon>
    </lineage>
</organism>
<evidence type="ECO:0000313" key="2">
    <source>
        <dbReference type="EMBL" id="CAA9241100.1"/>
    </source>
</evidence>
<keyword evidence="2" id="KW-0436">Ligase</keyword>
<dbReference type="EMBL" id="CADCTN010000112">
    <property type="protein sequence ID" value="CAA9241100.1"/>
    <property type="molecule type" value="Genomic_DNA"/>
</dbReference>
<feature type="compositionally biased region" description="Basic and acidic residues" evidence="1">
    <location>
        <begin position="373"/>
        <end position="388"/>
    </location>
</feature>
<feature type="compositionally biased region" description="Low complexity" evidence="1">
    <location>
        <begin position="361"/>
        <end position="372"/>
    </location>
</feature>
<evidence type="ECO:0000256" key="1">
    <source>
        <dbReference type="SAM" id="MobiDB-lite"/>
    </source>
</evidence>
<feature type="compositionally biased region" description="Basic residues" evidence="1">
    <location>
        <begin position="179"/>
        <end position="200"/>
    </location>
</feature>
<protein>
    <submittedName>
        <fullName evidence="2">Glutamyl-tRNA synthetase @ Glutamyl-tRNA(Gln) synthetase</fullName>
        <ecNumber evidence="2">6.1.1.17</ecNumber>
        <ecNumber evidence="2">6.1.1.24</ecNumber>
    </submittedName>
</protein>
<feature type="compositionally biased region" description="Basic and acidic residues" evidence="1">
    <location>
        <begin position="296"/>
        <end position="310"/>
    </location>
</feature>
<feature type="compositionally biased region" description="Basic residues" evidence="1">
    <location>
        <begin position="100"/>
        <end position="132"/>
    </location>
</feature>
<proteinExistence type="predicted"/>
<feature type="compositionally biased region" description="Low complexity" evidence="1">
    <location>
        <begin position="223"/>
        <end position="238"/>
    </location>
</feature>
<feature type="compositionally biased region" description="Basic residues" evidence="1">
    <location>
        <begin position="415"/>
        <end position="428"/>
    </location>
</feature>
<name>A0A6J4I5N9_9ACTN</name>
<feature type="compositionally biased region" description="Low complexity" evidence="1">
    <location>
        <begin position="153"/>
        <end position="166"/>
    </location>
</feature>